<accession>A0AAV3QQX6</accession>
<name>A0AAV3QQX6_LITER</name>
<evidence type="ECO:0000313" key="3">
    <source>
        <dbReference type="EMBL" id="GAA0165033.1"/>
    </source>
</evidence>
<feature type="coiled-coil region" evidence="1">
    <location>
        <begin position="371"/>
        <end position="398"/>
    </location>
</feature>
<feature type="region of interest" description="Disordered" evidence="2">
    <location>
        <begin position="292"/>
        <end position="323"/>
    </location>
</feature>
<reference evidence="3 4" key="1">
    <citation type="submission" date="2024-01" db="EMBL/GenBank/DDBJ databases">
        <title>The complete chloroplast genome sequence of Lithospermum erythrorhizon: insights into the phylogenetic relationship among Boraginaceae species and the maternal lineages of purple gromwells.</title>
        <authorList>
            <person name="Okada T."/>
            <person name="Watanabe K."/>
        </authorList>
    </citation>
    <scope>NUCLEOTIDE SEQUENCE [LARGE SCALE GENOMIC DNA]</scope>
</reference>
<gene>
    <name evidence="3" type="ORF">LIER_20534</name>
</gene>
<dbReference type="Proteomes" id="UP001454036">
    <property type="component" value="Unassembled WGS sequence"/>
</dbReference>
<proteinExistence type="predicted"/>
<organism evidence="3 4">
    <name type="scientific">Lithospermum erythrorhizon</name>
    <name type="common">Purple gromwell</name>
    <name type="synonym">Lithospermum officinale var. erythrorhizon</name>
    <dbReference type="NCBI Taxonomy" id="34254"/>
    <lineage>
        <taxon>Eukaryota</taxon>
        <taxon>Viridiplantae</taxon>
        <taxon>Streptophyta</taxon>
        <taxon>Embryophyta</taxon>
        <taxon>Tracheophyta</taxon>
        <taxon>Spermatophyta</taxon>
        <taxon>Magnoliopsida</taxon>
        <taxon>eudicotyledons</taxon>
        <taxon>Gunneridae</taxon>
        <taxon>Pentapetalae</taxon>
        <taxon>asterids</taxon>
        <taxon>lamiids</taxon>
        <taxon>Boraginales</taxon>
        <taxon>Boraginaceae</taxon>
        <taxon>Boraginoideae</taxon>
        <taxon>Lithospermeae</taxon>
        <taxon>Lithospermum</taxon>
    </lineage>
</organism>
<dbReference type="AlphaFoldDB" id="A0AAV3QQX6"/>
<comment type="caution">
    <text evidence="3">The sequence shown here is derived from an EMBL/GenBank/DDBJ whole genome shotgun (WGS) entry which is preliminary data.</text>
</comment>
<evidence type="ECO:0000256" key="1">
    <source>
        <dbReference type="SAM" id="Coils"/>
    </source>
</evidence>
<protein>
    <submittedName>
        <fullName evidence="3">Uncharacterized protein</fullName>
    </submittedName>
</protein>
<keyword evidence="1" id="KW-0175">Coiled coil</keyword>
<evidence type="ECO:0000313" key="4">
    <source>
        <dbReference type="Proteomes" id="UP001454036"/>
    </source>
</evidence>
<dbReference type="EMBL" id="BAABME010005230">
    <property type="protein sequence ID" value="GAA0165033.1"/>
    <property type="molecule type" value="Genomic_DNA"/>
</dbReference>
<evidence type="ECO:0000256" key="2">
    <source>
        <dbReference type="SAM" id="MobiDB-lite"/>
    </source>
</evidence>
<keyword evidence="4" id="KW-1185">Reference proteome</keyword>
<sequence>MPPTIKTVEILHHPLFITFPQINCEKTLHLSSSSPGYNSDALSSSSPQISSSLVALAGSGSSVPLQATHLASRANTLPPGLRSIFVVALENGLRFLFTPCLLAGVTPMAEFFLTSFLQRTQKDDFIYFVVFLLGLHPTRSQKVLSTDPPSTRRMTLLFPPSRGTNVPRLRTSTLTAGFSKQRVFSLLLMLTPVSQTPFNQLPLRPPSQVVEPVMVRSSLEEDEVASPLLRKYLPLPGLSSFFNPFSLTEDLSALVDLPPGRTQGPLPPAVHVPTATRAGSSGHSATVVLEQEDHREEEDGVPLVIPRPSQSSRKLEKTPLPQSPAFPNHEELISCFSALGNKFFGLQGVVLQSYKGLLSSYEESSGSFSRVSQLENELKALRREKARKEGILQRCLRNLAGEHTTLQEKYATNIRCTEDVRSELEGVQDERDSALTGPALSVLSLALERTIQVVQARLEEAGLEVPATLWDLVRDDVPLPDPPNI</sequence>